<reference evidence="1" key="1">
    <citation type="submission" date="2017-05" db="UniProtKB">
        <authorList>
            <consortium name="EnsemblMetazoa"/>
        </authorList>
    </citation>
    <scope>IDENTIFICATION</scope>
</reference>
<dbReference type="InParanoid" id="A0A1X7VU99"/>
<dbReference type="EnsemblMetazoa" id="Aqu2.1.43921_001">
    <property type="protein sequence ID" value="Aqu2.1.43921_001"/>
    <property type="gene ID" value="Aqu2.1.43921"/>
</dbReference>
<accession>A0A1X7VU99</accession>
<protein>
    <submittedName>
        <fullName evidence="1">Uncharacterized protein</fullName>
    </submittedName>
</protein>
<dbReference type="AlphaFoldDB" id="A0A1X7VU99"/>
<name>A0A1X7VU99_AMPQE</name>
<organism evidence="1">
    <name type="scientific">Amphimedon queenslandica</name>
    <name type="common">Sponge</name>
    <dbReference type="NCBI Taxonomy" id="400682"/>
    <lineage>
        <taxon>Eukaryota</taxon>
        <taxon>Metazoa</taxon>
        <taxon>Porifera</taxon>
        <taxon>Demospongiae</taxon>
        <taxon>Heteroscleromorpha</taxon>
        <taxon>Haplosclerida</taxon>
        <taxon>Niphatidae</taxon>
        <taxon>Amphimedon</taxon>
    </lineage>
</organism>
<proteinExistence type="predicted"/>
<evidence type="ECO:0000313" key="1">
    <source>
        <dbReference type="EnsemblMetazoa" id="Aqu2.1.43921_001"/>
    </source>
</evidence>
<sequence length="62" mass="7314">IIYVKTQLSHHHNNISIIHTCMHNVQFYYNCILIINIYIHTNACLDPPIKKMILNSLLIHCQ</sequence>